<name>A0A6G9YDN0_9NOCA</name>
<dbReference type="Pfam" id="PF00126">
    <property type="entry name" value="HTH_1"/>
    <property type="match status" value="1"/>
</dbReference>
<proteinExistence type="inferred from homology"/>
<dbReference type="GO" id="GO:0003700">
    <property type="term" value="F:DNA-binding transcription factor activity"/>
    <property type="evidence" value="ECO:0007669"/>
    <property type="project" value="InterPro"/>
</dbReference>
<dbReference type="GO" id="GO:0032993">
    <property type="term" value="C:protein-DNA complex"/>
    <property type="evidence" value="ECO:0007669"/>
    <property type="project" value="TreeGrafter"/>
</dbReference>
<dbReference type="Proteomes" id="UP000503540">
    <property type="component" value="Chromosome"/>
</dbReference>
<keyword evidence="3" id="KW-0238">DNA-binding</keyword>
<dbReference type="Pfam" id="PF07859">
    <property type="entry name" value="Abhydrolase_3"/>
    <property type="match status" value="1"/>
</dbReference>
<dbReference type="InterPro" id="IPR013094">
    <property type="entry name" value="AB_hydrolase_3"/>
</dbReference>
<dbReference type="Gene3D" id="1.10.10.10">
    <property type="entry name" value="Winged helix-like DNA-binding domain superfamily/Winged helix DNA-binding domain"/>
    <property type="match status" value="1"/>
</dbReference>
<dbReference type="InterPro" id="IPR036390">
    <property type="entry name" value="WH_DNA-bd_sf"/>
</dbReference>
<evidence type="ECO:0000259" key="6">
    <source>
        <dbReference type="PROSITE" id="PS50931"/>
    </source>
</evidence>
<evidence type="ECO:0000313" key="8">
    <source>
        <dbReference type="Proteomes" id="UP000503540"/>
    </source>
</evidence>
<reference evidence="7 8" key="1">
    <citation type="journal article" date="2019" name="ACS Chem. Biol.">
        <title>Identification and Mobilization of a Cryptic Antibiotic Biosynthesis Gene Locus from a Human-Pathogenic Nocardia Isolate.</title>
        <authorList>
            <person name="Herisse M."/>
            <person name="Ishida K."/>
            <person name="Porter J.L."/>
            <person name="Howden B."/>
            <person name="Hertweck C."/>
            <person name="Stinear T.P."/>
            <person name="Pidot S.J."/>
        </authorList>
    </citation>
    <scope>NUCLEOTIDE SEQUENCE [LARGE SCALE GENOMIC DNA]</scope>
    <source>
        <strain evidence="7 8">AUSMDU00012717</strain>
    </source>
</reference>
<evidence type="ECO:0000256" key="1">
    <source>
        <dbReference type="ARBA" id="ARBA00009437"/>
    </source>
</evidence>
<dbReference type="SUPFAM" id="SSF46785">
    <property type="entry name" value="Winged helix' DNA-binding domain"/>
    <property type="match status" value="1"/>
</dbReference>
<dbReference type="SUPFAM" id="SSF53474">
    <property type="entry name" value="alpha/beta-Hydrolases"/>
    <property type="match status" value="1"/>
</dbReference>
<gene>
    <name evidence="7" type="ORF">F5544_17275</name>
</gene>
<dbReference type="AlphaFoldDB" id="A0A6G9YDN0"/>
<comment type="similarity">
    <text evidence="1">Belongs to the LysR transcriptional regulatory family.</text>
</comment>
<protein>
    <submittedName>
        <fullName evidence="7">LysR family transcriptional regulator</fullName>
    </submittedName>
</protein>
<evidence type="ECO:0000256" key="2">
    <source>
        <dbReference type="ARBA" id="ARBA00023015"/>
    </source>
</evidence>
<dbReference type="InterPro" id="IPR036388">
    <property type="entry name" value="WH-like_DNA-bd_sf"/>
</dbReference>
<evidence type="ECO:0000256" key="3">
    <source>
        <dbReference type="ARBA" id="ARBA00023125"/>
    </source>
</evidence>
<dbReference type="InterPro" id="IPR000847">
    <property type="entry name" value="LysR_HTH_N"/>
</dbReference>
<dbReference type="EMBL" id="CP046172">
    <property type="protein sequence ID" value="QIS11331.1"/>
    <property type="molecule type" value="Genomic_DNA"/>
</dbReference>
<dbReference type="GO" id="GO:0016787">
    <property type="term" value="F:hydrolase activity"/>
    <property type="evidence" value="ECO:0007669"/>
    <property type="project" value="InterPro"/>
</dbReference>
<keyword evidence="5" id="KW-0804">Transcription</keyword>
<accession>A0A6G9YDN0</accession>
<keyword evidence="4" id="KW-0010">Activator</keyword>
<dbReference type="InterPro" id="IPR029058">
    <property type="entry name" value="AB_hydrolase_fold"/>
</dbReference>
<dbReference type="PRINTS" id="PR00039">
    <property type="entry name" value="HTHLYSR"/>
</dbReference>
<evidence type="ECO:0000256" key="5">
    <source>
        <dbReference type="ARBA" id="ARBA00023163"/>
    </source>
</evidence>
<evidence type="ECO:0000256" key="4">
    <source>
        <dbReference type="ARBA" id="ARBA00023159"/>
    </source>
</evidence>
<sequence length="272" mass="29520">MSMLIPSYEPNVLPIPNSANGIELRHLRAFVAVAEELNFGRAARRLHITQPALSRQIRALERQLGCELVYRNSHTVRPTLAGEVFREWSNRLLAEFDEAITATRSVGGELAARTRRMWEPVESLLDVCTDRATFRAAFEDMQAELPKAALLLCPGTGLYGRDAPTPGDRGVHEQLQAGYLGEASLDDPIANPTVADLSGLPPLLIQVAEHDAYGAGGHALAEQARAAGVPTRLEVYPVPAHAFQVFWSLLPDADDALRNAGRFASDPAALTA</sequence>
<keyword evidence="8" id="KW-1185">Reference proteome</keyword>
<dbReference type="Gene3D" id="3.40.50.1820">
    <property type="entry name" value="alpha/beta hydrolase"/>
    <property type="match status" value="1"/>
</dbReference>
<dbReference type="KEGG" id="nah:F5544_17275"/>
<evidence type="ECO:0000313" key="7">
    <source>
        <dbReference type="EMBL" id="QIS11331.1"/>
    </source>
</evidence>
<dbReference type="PANTHER" id="PTHR30346:SF0">
    <property type="entry name" value="HCA OPERON TRANSCRIPTIONAL ACTIVATOR HCAR"/>
    <property type="match status" value="1"/>
</dbReference>
<dbReference type="GO" id="GO:0003677">
    <property type="term" value="F:DNA binding"/>
    <property type="evidence" value="ECO:0007669"/>
    <property type="project" value="UniProtKB-KW"/>
</dbReference>
<dbReference type="PROSITE" id="PS50931">
    <property type="entry name" value="HTH_LYSR"/>
    <property type="match status" value="1"/>
</dbReference>
<dbReference type="FunFam" id="1.10.10.10:FF:000001">
    <property type="entry name" value="LysR family transcriptional regulator"/>
    <property type="match status" value="1"/>
</dbReference>
<dbReference type="PANTHER" id="PTHR30346">
    <property type="entry name" value="TRANSCRIPTIONAL DUAL REGULATOR HCAR-RELATED"/>
    <property type="match status" value="1"/>
</dbReference>
<keyword evidence="2" id="KW-0805">Transcription regulation</keyword>
<feature type="domain" description="HTH lysR-type" evidence="6">
    <location>
        <begin position="22"/>
        <end position="79"/>
    </location>
</feature>
<organism evidence="7 8">
    <name type="scientific">Nocardia arthritidis</name>
    <dbReference type="NCBI Taxonomy" id="228602"/>
    <lineage>
        <taxon>Bacteria</taxon>
        <taxon>Bacillati</taxon>
        <taxon>Actinomycetota</taxon>
        <taxon>Actinomycetes</taxon>
        <taxon>Mycobacteriales</taxon>
        <taxon>Nocardiaceae</taxon>
        <taxon>Nocardia</taxon>
    </lineage>
</organism>